<evidence type="ECO:0000313" key="7">
    <source>
        <dbReference type="Proteomes" id="UP000279275"/>
    </source>
</evidence>
<dbReference type="Gene3D" id="3.40.50.1980">
    <property type="entry name" value="Nitrogenase molybdenum iron protein domain"/>
    <property type="match status" value="2"/>
</dbReference>
<feature type="chain" id="PRO_5038829999" evidence="5">
    <location>
        <begin position="25"/>
        <end position="293"/>
    </location>
</feature>
<dbReference type="GO" id="GO:0030313">
    <property type="term" value="C:cell envelope"/>
    <property type="evidence" value="ECO:0007669"/>
    <property type="project" value="UniProtKB-SubCell"/>
</dbReference>
<dbReference type="GO" id="GO:0046872">
    <property type="term" value="F:metal ion binding"/>
    <property type="evidence" value="ECO:0007669"/>
    <property type="project" value="UniProtKB-KW"/>
</dbReference>
<evidence type="ECO:0000256" key="3">
    <source>
        <dbReference type="ARBA" id="ARBA00022723"/>
    </source>
</evidence>
<dbReference type="InterPro" id="IPR006127">
    <property type="entry name" value="ZnuA-like"/>
</dbReference>
<dbReference type="GO" id="GO:0030001">
    <property type="term" value="P:metal ion transport"/>
    <property type="evidence" value="ECO:0007669"/>
    <property type="project" value="InterPro"/>
</dbReference>
<comment type="caution">
    <text evidence="6">The sequence shown here is derived from an EMBL/GenBank/DDBJ whole genome shotgun (WGS) entry which is preliminary data.</text>
</comment>
<evidence type="ECO:0000256" key="5">
    <source>
        <dbReference type="SAM" id="SignalP"/>
    </source>
</evidence>
<dbReference type="SUPFAM" id="SSF53807">
    <property type="entry name" value="Helical backbone' metal receptor"/>
    <property type="match status" value="1"/>
</dbReference>
<proteinExistence type="predicted"/>
<reference evidence="6 7" key="1">
    <citation type="submission" date="2018-10" db="EMBL/GenBank/DDBJ databases">
        <title>Isolation from cow dung.</title>
        <authorList>
            <person name="Ling L."/>
        </authorList>
    </citation>
    <scope>NUCLEOTIDE SEQUENCE [LARGE SCALE GENOMIC DNA]</scope>
    <source>
        <strain evidence="6 7">NEAU-LL90</strain>
    </source>
</reference>
<dbReference type="OrthoDB" id="5296019at2"/>
<evidence type="ECO:0000256" key="4">
    <source>
        <dbReference type="ARBA" id="ARBA00022729"/>
    </source>
</evidence>
<comment type="subcellular location">
    <subcellularLocation>
        <location evidence="1">Cell envelope</location>
    </subcellularLocation>
</comment>
<feature type="signal peptide" evidence="5">
    <location>
        <begin position="1"/>
        <end position="24"/>
    </location>
</feature>
<dbReference type="InterPro" id="IPR050492">
    <property type="entry name" value="Bact_metal-bind_prot9"/>
</dbReference>
<dbReference type="PANTHER" id="PTHR42953:SF1">
    <property type="entry name" value="METAL-BINDING PROTEIN HI_0362-RELATED"/>
    <property type="match status" value="1"/>
</dbReference>
<dbReference type="EMBL" id="RFFH01000015">
    <property type="protein sequence ID" value="RMI29241.1"/>
    <property type="molecule type" value="Genomic_DNA"/>
</dbReference>
<dbReference type="PROSITE" id="PS51257">
    <property type="entry name" value="PROKAR_LIPOPROTEIN"/>
    <property type="match status" value="1"/>
</dbReference>
<accession>A0A3M2KVL8</accession>
<evidence type="ECO:0000256" key="1">
    <source>
        <dbReference type="ARBA" id="ARBA00004196"/>
    </source>
</evidence>
<dbReference type="Pfam" id="PF01297">
    <property type="entry name" value="ZnuA"/>
    <property type="match status" value="1"/>
</dbReference>
<sequence length="293" mass="30941">MRTRRASRSLAVVLGVAVAATVGACGSPHDSGKPVIVASTSVWGSVATAVAGPDMRVESIITSPTDDPHSYTATPADAAHIHDAALVIFNGGRYDQFAEQAAGHRDKPSIDAFDLRADKNDDNEHIWYDPATVGAVAAEIATDLGRIDSAHAQAYTDRANDFRAKLNEISSVTAAIAAAHPKSPVLQTEPIGHYLLKAADADDRTPHAFEESIEQGTDPAPADVATVRNMLTTKQVRALVYNVQTEDKTTKDIAAVAKSAGVAVVEVAETLPQGLDYLQWQTDNAQALAKALN</sequence>
<evidence type="ECO:0000256" key="2">
    <source>
        <dbReference type="ARBA" id="ARBA00022448"/>
    </source>
</evidence>
<organism evidence="6 7">
    <name type="scientific">Nocardia stercoris</name>
    <dbReference type="NCBI Taxonomy" id="2483361"/>
    <lineage>
        <taxon>Bacteria</taxon>
        <taxon>Bacillati</taxon>
        <taxon>Actinomycetota</taxon>
        <taxon>Actinomycetes</taxon>
        <taxon>Mycobacteriales</taxon>
        <taxon>Nocardiaceae</taxon>
        <taxon>Nocardia</taxon>
    </lineage>
</organism>
<name>A0A3M2KVL8_9NOCA</name>
<keyword evidence="7" id="KW-1185">Reference proteome</keyword>
<dbReference type="Proteomes" id="UP000279275">
    <property type="component" value="Unassembled WGS sequence"/>
</dbReference>
<keyword evidence="3" id="KW-0479">Metal-binding</keyword>
<keyword evidence="4 5" id="KW-0732">Signal</keyword>
<keyword evidence="2" id="KW-0813">Transport</keyword>
<dbReference type="PANTHER" id="PTHR42953">
    <property type="entry name" value="HIGH-AFFINITY ZINC UPTAKE SYSTEM PROTEIN ZNUA-RELATED"/>
    <property type="match status" value="1"/>
</dbReference>
<evidence type="ECO:0000313" key="6">
    <source>
        <dbReference type="EMBL" id="RMI29241.1"/>
    </source>
</evidence>
<protein>
    <submittedName>
        <fullName evidence="6">ABC transporter permease</fullName>
    </submittedName>
</protein>
<dbReference type="AlphaFoldDB" id="A0A3M2KVL8"/>
<dbReference type="RefSeq" id="WP_122190802.1">
    <property type="nucleotide sequence ID" value="NZ_RFFH01000015.1"/>
</dbReference>
<gene>
    <name evidence="6" type="ORF">EBN03_26175</name>
</gene>